<dbReference type="InterPro" id="IPR002033">
    <property type="entry name" value="TatC"/>
</dbReference>
<sequence length="231" mass="25359">MSVVEHLTELRDRLFKAILAVVVGAVICFALYDPILEILIQPYREVTGKDTFYITKPLEGFSARLKVASYGGFLLGSPVVLWQLWRFITPGLHRKEKRFAIPFVAASVALFTMGAALALVTFPKALGFVVEISGDNVETLFSPAEYITFILRVTIGFGIAFELPILLVFLQLAGIVSSSQLLKGWRWAVVGVFAAAAIITPSQDPFTLLAMAGPMSLFYFGAVLIGRLLKR</sequence>
<comment type="subcellular location">
    <subcellularLocation>
        <location evidence="7">Cell membrane</location>
        <topology evidence="7">Multi-pass membrane protein</topology>
    </subcellularLocation>
    <subcellularLocation>
        <location evidence="1">Membrane</location>
        <topology evidence="1">Multi-pass membrane protein</topology>
    </subcellularLocation>
</comment>
<accession>A0A6J4H3E5</accession>
<feature type="transmembrane region" description="Helical" evidence="7">
    <location>
        <begin position="14"/>
        <end position="32"/>
    </location>
</feature>
<dbReference type="NCBIfam" id="TIGR00945">
    <property type="entry name" value="tatC"/>
    <property type="match status" value="1"/>
</dbReference>
<keyword evidence="7" id="KW-1003">Cell membrane</keyword>
<feature type="transmembrane region" description="Helical" evidence="7">
    <location>
        <begin position="184"/>
        <end position="202"/>
    </location>
</feature>
<dbReference type="GO" id="GO:0009977">
    <property type="term" value="F:proton motive force dependent protein transmembrane transporter activity"/>
    <property type="evidence" value="ECO:0007669"/>
    <property type="project" value="TreeGrafter"/>
</dbReference>
<dbReference type="HAMAP" id="MF_00902">
    <property type="entry name" value="TatC"/>
    <property type="match status" value="1"/>
</dbReference>
<evidence type="ECO:0000256" key="3">
    <source>
        <dbReference type="ARBA" id="ARBA00022927"/>
    </source>
</evidence>
<comment type="similarity">
    <text evidence="7">Belongs to the TatC family.</text>
</comment>
<evidence type="ECO:0000313" key="8">
    <source>
        <dbReference type="EMBL" id="CAA9212272.1"/>
    </source>
</evidence>
<keyword evidence="3 7" id="KW-0653">Protein transport</keyword>
<dbReference type="EMBL" id="CADCTF010000009">
    <property type="protein sequence ID" value="CAA9212272.1"/>
    <property type="molecule type" value="Genomic_DNA"/>
</dbReference>
<comment type="function">
    <text evidence="7">Part of the twin-arginine translocation (Tat) system that transports large folded proteins containing a characteristic twin-arginine motif in their signal peptide across membranes. Together with TatB, TatC is part of a receptor directly interacting with Tat signal peptides.</text>
</comment>
<evidence type="ECO:0000256" key="4">
    <source>
        <dbReference type="ARBA" id="ARBA00022989"/>
    </source>
</evidence>
<dbReference type="PANTHER" id="PTHR30371">
    <property type="entry name" value="SEC-INDEPENDENT PROTEIN TRANSLOCASE PROTEIN TATC"/>
    <property type="match status" value="1"/>
</dbReference>
<dbReference type="InterPro" id="IPR019820">
    <property type="entry name" value="Sec-indep_translocase_CS"/>
</dbReference>
<keyword evidence="2 7" id="KW-0812">Transmembrane</keyword>
<reference evidence="8" key="1">
    <citation type="submission" date="2020-02" db="EMBL/GenBank/DDBJ databases">
        <authorList>
            <person name="Meier V. D."/>
        </authorList>
    </citation>
    <scope>NUCLEOTIDE SEQUENCE</scope>
    <source>
        <strain evidence="8">AVDCRST_MAG50</strain>
    </source>
</reference>
<feature type="transmembrane region" description="Helical" evidence="7">
    <location>
        <begin position="100"/>
        <end position="126"/>
    </location>
</feature>
<dbReference type="PRINTS" id="PR01840">
    <property type="entry name" value="TATCFAMILY"/>
</dbReference>
<gene>
    <name evidence="7" type="primary">tatC</name>
    <name evidence="8" type="ORF">AVDCRST_MAG50-77</name>
</gene>
<feature type="transmembrane region" description="Helical" evidence="7">
    <location>
        <begin position="146"/>
        <end position="172"/>
    </location>
</feature>
<keyword evidence="5 7" id="KW-0811">Translocation</keyword>
<feature type="transmembrane region" description="Helical" evidence="7">
    <location>
        <begin position="208"/>
        <end position="229"/>
    </location>
</feature>
<organism evidence="8">
    <name type="scientific">uncultured Acidimicrobiales bacterium</name>
    <dbReference type="NCBI Taxonomy" id="310071"/>
    <lineage>
        <taxon>Bacteria</taxon>
        <taxon>Bacillati</taxon>
        <taxon>Actinomycetota</taxon>
        <taxon>Acidimicrobiia</taxon>
        <taxon>Acidimicrobiales</taxon>
        <taxon>environmental samples</taxon>
    </lineage>
</organism>
<keyword evidence="7" id="KW-0813">Transport</keyword>
<evidence type="ECO:0000256" key="6">
    <source>
        <dbReference type="ARBA" id="ARBA00023136"/>
    </source>
</evidence>
<dbReference type="GO" id="GO:0065002">
    <property type="term" value="P:intracellular protein transmembrane transport"/>
    <property type="evidence" value="ECO:0007669"/>
    <property type="project" value="TreeGrafter"/>
</dbReference>
<comment type="subunit">
    <text evidence="7">The Tat system comprises two distinct complexes: a TatABC complex, containing multiple copies of TatA, TatB and TatC subunits, and a separate TatA complex, containing only TatA subunits. Substrates initially bind to the TatABC complex, which probably triggers association of the separate TatA complex to form the active translocon.</text>
</comment>
<evidence type="ECO:0000256" key="1">
    <source>
        <dbReference type="ARBA" id="ARBA00004141"/>
    </source>
</evidence>
<evidence type="ECO:0000256" key="2">
    <source>
        <dbReference type="ARBA" id="ARBA00022692"/>
    </source>
</evidence>
<evidence type="ECO:0000256" key="7">
    <source>
        <dbReference type="HAMAP-Rule" id="MF_00902"/>
    </source>
</evidence>
<dbReference type="PROSITE" id="PS01218">
    <property type="entry name" value="TATC"/>
    <property type="match status" value="1"/>
</dbReference>
<keyword evidence="6 7" id="KW-0472">Membrane</keyword>
<proteinExistence type="inferred from homology"/>
<dbReference type="Pfam" id="PF00902">
    <property type="entry name" value="TatC"/>
    <property type="match status" value="1"/>
</dbReference>
<evidence type="ECO:0000256" key="5">
    <source>
        <dbReference type="ARBA" id="ARBA00023010"/>
    </source>
</evidence>
<dbReference type="GO" id="GO:0033281">
    <property type="term" value="C:TAT protein transport complex"/>
    <property type="evidence" value="ECO:0007669"/>
    <property type="project" value="UniProtKB-UniRule"/>
</dbReference>
<dbReference type="GO" id="GO:0043953">
    <property type="term" value="P:protein transport by the Tat complex"/>
    <property type="evidence" value="ECO:0007669"/>
    <property type="project" value="UniProtKB-UniRule"/>
</dbReference>
<dbReference type="AlphaFoldDB" id="A0A6J4H3E5"/>
<keyword evidence="4 7" id="KW-1133">Transmembrane helix</keyword>
<dbReference type="PANTHER" id="PTHR30371:SF0">
    <property type="entry name" value="SEC-INDEPENDENT PROTEIN TRANSLOCASE PROTEIN TATC, CHLOROPLASTIC-RELATED"/>
    <property type="match status" value="1"/>
</dbReference>
<feature type="transmembrane region" description="Helical" evidence="7">
    <location>
        <begin position="67"/>
        <end position="88"/>
    </location>
</feature>
<name>A0A6J4H3E5_9ACTN</name>
<protein>
    <recommendedName>
        <fullName evidence="7">Sec-independent protein translocase protein TatC</fullName>
    </recommendedName>
</protein>